<keyword evidence="5" id="KW-1185">Reference proteome</keyword>
<proteinExistence type="predicted"/>
<keyword evidence="2" id="KW-1015">Disulfide bond</keyword>
<comment type="caution">
    <text evidence="4">The sequence shown here is derived from an EMBL/GenBank/DDBJ whole genome shotgun (WGS) entry which is preliminary data.</text>
</comment>
<protein>
    <recommendedName>
        <fullName evidence="3">EF-hand domain-containing protein</fullName>
    </recommendedName>
</protein>
<feature type="domain" description="EF-hand" evidence="3">
    <location>
        <begin position="54"/>
        <end position="89"/>
    </location>
</feature>
<dbReference type="Pfam" id="PF13499">
    <property type="entry name" value="EF-hand_7"/>
    <property type="match status" value="1"/>
</dbReference>
<dbReference type="SUPFAM" id="SSF52833">
    <property type="entry name" value="Thioredoxin-like"/>
    <property type="match status" value="1"/>
</dbReference>
<evidence type="ECO:0000256" key="1">
    <source>
        <dbReference type="ARBA" id="ARBA00022837"/>
    </source>
</evidence>
<dbReference type="InterPro" id="IPR013766">
    <property type="entry name" value="Thioredoxin_domain"/>
</dbReference>
<dbReference type="PROSITE" id="PS50222">
    <property type="entry name" value="EF_HAND_2"/>
    <property type="match status" value="2"/>
</dbReference>
<accession>A0ABR2YZY4</accession>
<feature type="domain" description="EF-hand" evidence="3">
    <location>
        <begin position="8"/>
        <end position="43"/>
    </location>
</feature>
<dbReference type="CDD" id="cd00051">
    <property type="entry name" value="EFh"/>
    <property type="match status" value="1"/>
</dbReference>
<evidence type="ECO:0000313" key="5">
    <source>
        <dbReference type="Proteomes" id="UP001491310"/>
    </source>
</evidence>
<dbReference type="Pfam" id="PF00085">
    <property type="entry name" value="Thioredoxin"/>
    <property type="match status" value="1"/>
</dbReference>
<gene>
    <name evidence="4" type="ORF">WJX75_009515</name>
</gene>
<organism evidence="4 5">
    <name type="scientific">Coccomyxa subellipsoidea</name>
    <dbReference type="NCBI Taxonomy" id="248742"/>
    <lineage>
        <taxon>Eukaryota</taxon>
        <taxon>Viridiplantae</taxon>
        <taxon>Chlorophyta</taxon>
        <taxon>core chlorophytes</taxon>
        <taxon>Trebouxiophyceae</taxon>
        <taxon>Trebouxiophyceae incertae sedis</taxon>
        <taxon>Coccomyxaceae</taxon>
        <taxon>Coccomyxa</taxon>
    </lineage>
</organism>
<dbReference type="PANTHER" id="PTHR46115">
    <property type="entry name" value="THIOREDOXIN-LIKE PROTEIN 1"/>
    <property type="match status" value="1"/>
</dbReference>
<dbReference type="InterPro" id="IPR018247">
    <property type="entry name" value="EF_Hand_1_Ca_BS"/>
</dbReference>
<dbReference type="InterPro" id="IPR036249">
    <property type="entry name" value="Thioredoxin-like_sf"/>
</dbReference>
<dbReference type="Proteomes" id="UP001491310">
    <property type="component" value="Unassembled WGS sequence"/>
</dbReference>
<reference evidence="4 5" key="1">
    <citation type="journal article" date="2024" name="Nat. Commun.">
        <title>Phylogenomics reveals the evolutionary origins of lichenization in chlorophyte algae.</title>
        <authorList>
            <person name="Puginier C."/>
            <person name="Libourel C."/>
            <person name="Otte J."/>
            <person name="Skaloud P."/>
            <person name="Haon M."/>
            <person name="Grisel S."/>
            <person name="Petersen M."/>
            <person name="Berrin J.G."/>
            <person name="Delaux P.M."/>
            <person name="Dal Grande F."/>
            <person name="Keller J."/>
        </authorList>
    </citation>
    <scope>NUCLEOTIDE SEQUENCE [LARGE SCALE GENOMIC DNA]</scope>
    <source>
        <strain evidence="4 5">SAG 216-7</strain>
    </source>
</reference>
<dbReference type="InterPro" id="IPR011992">
    <property type="entry name" value="EF-hand-dom_pair"/>
</dbReference>
<dbReference type="SMART" id="SM00054">
    <property type="entry name" value="EFh"/>
    <property type="match status" value="2"/>
</dbReference>
<dbReference type="Gene3D" id="1.10.238.10">
    <property type="entry name" value="EF-hand"/>
    <property type="match status" value="1"/>
</dbReference>
<evidence type="ECO:0000259" key="3">
    <source>
        <dbReference type="PROSITE" id="PS50222"/>
    </source>
</evidence>
<evidence type="ECO:0000256" key="2">
    <source>
        <dbReference type="ARBA" id="ARBA00023157"/>
    </source>
</evidence>
<name>A0ABR2YZY4_9CHLO</name>
<evidence type="ECO:0000313" key="4">
    <source>
        <dbReference type="EMBL" id="KAK9916986.1"/>
    </source>
</evidence>
<dbReference type="PROSITE" id="PS00018">
    <property type="entry name" value="EF_HAND_1"/>
    <property type="match status" value="1"/>
</dbReference>
<dbReference type="InterPro" id="IPR002048">
    <property type="entry name" value="EF_hand_dom"/>
</dbReference>
<dbReference type="EMBL" id="JALJOT010000003">
    <property type="protein sequence ID" value="KAK9916986.1"/>
    <property type="molecule type" value="Genomic_DNA"/>
</dbReference>
<dbReference type="SUPFAM" id="SSF47473">
    <property type="entry name" value="EF-hand"/>
    <property type="match status" value="2"/>
</dbReference>
<keyword evidence="1" id="KW-0106">Calcium</keyword>
<dbReference type="CDD" id="cd02947">
    <property type="entry name" value="TRX_family"/>
    <property type="match status" value="1"/>
</dbReference>
<sequence length="287" mass="32949">MEIEGNEDNVLQLKELFRLADLNGDGVIDKAELKTLLQSTDNGLQRVTKHADWLTDEDVSKWLNKYDWDSSGDISFDEFQALVNGGALLDGKLEQLAQVEKELQLAKPAKIDFPQFLEMFRADLLDLREILAFLQMESKSPQGLLSRTEAKQGEVTFIRSEEEFDFLIGEHAERLIVLEASVTWCRPCKGFERAYQKFAAQYVNTIFLKFFGNENEYTKHLFETRLNTPNTPTFTFWRQGGLVHQHSGANKVKMEDALQKYLLPEENPLAQANAFQRQVWHAKLGIS</sequence>
<dbReference type="Gene3D" id="3.40.30.10">
    <property type="entry name" value="Glutaredoxin"/>
    <property type="match status" value="1"/>
</dbReference>